<feature type="compositionally biased region" description="Basic and acidic residues" evidence="1">
    <location>
        <begin position="99"/>
        <end position="108"/>
    </location>
</feature>
<feature type="compositionally biased region" description="Polar residues" evidence="1">
    <location>
        <begin position="109"/>
        <end position="119"/>
    </location>
</feature>
<gene>
    <name evidence="2" type="ORF">PUN28_020680</name>
</gene>
<dbReference type="EMBL" id="JADYXP020000040">
    <property type="protein sequence ID" value="KAL0098724.1"/>
    <property type="molecule type" value="Genomic_DNA"/>
</dbReference>
<comment type="caution">
    <text evidence="2">The sequence shown here is derived from an EMBL/GenBank/DDBJ whole genome shotgun (WGS) entry which is preliminary data.</text>
</comment>
<name>A0AAW2E4Y2_9HYME</name>
<feature type="region of interest" description="Disordered" evidence="1">
    <location>
        <begin position="98"/>
        <end position="119"/>
    </location>
</feature>
<evidence type="ECO:0000313" key="2">
    <source>
        <dbReference type="EMBL" id="KAL0098724.1"/>
    </source>
</evidence>
<protein>
    <submittedName>
        <fullName evidence="2">Uncharacterized protein</fullName>
    </submittedName>
</protein>
<evidence type="ECO:0000256" key="1">
    <source>
        <dbReference type="SAM" id="MobiDB-lite"/>
    </source>
</evidence>
<sequence>MHRVVHESPQRRHLLQYRTERPGGRRRTLNSLKKRSSANDTFVRTAISSSVLFYGSEVRTDRTNGRVLELQNFFVTYSPIPSLSGKVASLVLLWPNSSERSDRQKENQSSRLGVTSARS</sequence>
<dbReference type="Proteomes" id="UP001430953">
    <property type="component" value="Unassembled WGS sequence"/>
</dbReference>
<dbReference type="AlphaFoldDB" id="A0AAW2E4Y2"/>
<proteinExistence type="predicted"/>
<reference evidence="2 3" key="1">
    <citation type="submission" date="2023-03" db="EMBL/GenBank/DDBJ databases">
        <title>High recombination rates correlate with genetic variation in Cardiocondyla obscurior ants.</title>
        <authorList>
            <person name="Errbii M."/>
        </authorList>
    </citation>
    <scope>NUCLEOTIDE SEQUENCE [LARGE SCALE GENOMIC DNA]</scope>
    <source>
        <strain evidence="2">Alpha-2009</strain>
        <tissue evidence="2">Whole body</tissue>
    </source>
</reference>
<organism evidence="2 3">
    <name type="scientific">Cardiocondyla obscurior</name>
    <dbReference type="NCBI Taxonomy" id="286306"/>
    <lineage>
        <taxon>Eukaryota</taxon>
        <taxon>Metazoa</taxon>
        <taxon>Ecdysozoa</taxon>
        <taxon>Arthropoda</taxon>
        <taxon>Hexapoda</taxon>
        <taxon>Insecta</taxon>
        <taxon>Pterygota</taxon>
        <taxon>Neoptera</taxon>
        <taxon>Endopterygota</taxon>
        <taxon>Hymenoptera</taxon>
        <taxon>Apocrita</taxon>
        <taxon>Aculeata</taxon>
        <taxon>Formicoidea</taxon>
        <taxon>Formicidae</taxon>
        <taxon>Myrmicinae</taxon>
        <taxon>Cardiocondyla</taxon>
    </lineage>
</organism>
<accession>A0AAW2E4Y2</accession>
<evidence type="ECO:0000313" key="3">
    <source>
        <dbReference type="Proteomes" id="UP001430953"/>
    </source>
</evidence>
<keyword evidence="3" id="KW-1185">Reference proteome</keyword>